<dbReference type="InterPro" id="IPR037026">
    <property type="entry name" value="Vgr_OB-fold_dom_sf"/>
</dbReference>
<dbReference type="AlphaFoldDB" id="A0A0X3Y207"/>
<dbReference type="InterPro" id="IPR013046">
    <property type="entry name" value="GpV/Gp45"/>
</dbReference>
<reference evidence="1 2" key="1">
    <citation type="submission" date="2015-10" db="EMBL/GenBank/DDBJ databases">
        <authorList>
            <person name="Gilbert D.G."/>
        </authorList>
    </citation>
    <scope>NUCLEOTIDE SEQUENCE [LARGE SCALE GENOMIC DNA]</scope>
    <source>
        <strain evidence="1 2">ChDC F311</strain>
    </source>
</reference>
<organism evidence="1 2">
    <name type="scientific">Fusobacterium nucleatum subsp. nucleatum</name>
    <dbReference type="NCBI Taxonomy" id="76856"/>
    <lineage>
        <taxon>Bacteria</taxon>
        <taxon>Fusobacteriati</taxon>
        <taxon>Fusobacteriota</taxon>
        <taxon>Fusobacteriia</taxon>
        <taxon>Fusobacteriales</taxon>
        <taxon>Fusobacteriaceae</taxon>
        <taxon>Fusobacterium</taxon>
    </lineage>
</organism>
<proteinExistence type="predicted"/>
<dbReference type="NCBIfam" id="TIGR01644">
    <property type="entry name" value="phage_P2_V"/>
    <property type="match status" value="1"/>
</dbReference>
<sequence>MIRYGKVTSIFPKKGTIKVTFEDINIPSVEIPVLQGRTDGTKHYSFPKIGEVGICIFPENTFNGFYLGSGYDEATPIPNGAGEGIEITVFNDGTIISYDENNSKLYINCQNEIEIVAKNIKIECPKTKIIGDIDITGSVSIEGNLDASEDVTADGISLKNHLHSGVKAGGDKTGGPE</sequence>
<protein>
    <submittedName>
        <fullName evidence="1">Baseplate assembly protein</fullName>
    </submittedName>
</protein>
<dbReference type="GeneID" id="60659854"/>
<dbReference type="Proteomes" id="UP000054800">
    <property type="component" value="Unassembled WGS sequence"/>
</dbReference>
<evidence type="ECO:0000313" key="1">
    <source>
        <dbReference type="EMBL" id="KUL99022.1"/>
    </source>
</evidence>
<dbReference type="Gene3D" id="6.20.150.10">
    <property type="match status" value="1"/>
</dbReference>
<dbReference type="EMBL" id="LMVH01000001">
    <property type="protein sequence ID" value="KUL99022.1"/>
    <property type="molecule type" value="Genomic_DNA"/>
</dbReference>
<evidence type="ECO:0000313" key="2">
    <source>
        <dbReference type="Proteomes" id="UP000054800"/>
    </source>
</evidence>
<dbReference type="OrthoDB" id="90728at2"/>
<comment type="caution">
    <text evidence="1">The sequence shown here is derived from an EMBL/GenBank/DDBJ whole genome shotgun (WGS) entry which is preliminary data.</text>
</comment>
<dbReference type="Pfam" id="PF18946">
    <property type="entry name" value="Apex"/>
    <property type="match status" value="1"/>
</dbReference>
<name>A0A0X3Y207_FUSNC</name>
<accession>A0A0X3Y207</accession>
<dbReference type="InterPro" id="IPR044033">
    <property type="entry name" value="GpV-like_apex"/>
</dbReference>
<gene>
    <name evidence="1" type="ORF">RO03_05700</name>
</gene>
<dbReference type="RefSeq" id="WP_029491627.1">
    <property type="nucleotide sequence ID" value="NZ_LMVH01000001.1"/>
</dbReference>
<dbReference type="Gene3D" id="2.40.50.230">
    <property type="entry name" value="Gp5 N-terminal domain"/>
    <property type="match status" value="1"/>
</dbReference>